<dbReference type="InterPro" id="IPR005656">
    <property type="entry name" value="MmgE_PrpD"/>
</dbReference>
<evidence type="ECO:0000313" key="6">
    <source>
        <dbReference type="EMBL" id="MBB5986774.1"/>
    </source>
</evidence>
<evidence type="ECO:0000313" key="7">
    <source>
        <dbReference type="Proteomes" id="UP001138540"/>
    </source>
</evidence>
<dbReference type="EMBL" id="JACHKA010000001">
    <property type="protein sequence ID" value="MBB5986774.1"/>
    <property type="molecule type" value="Genomic_DNA"/>
</dbReference>
<feature type="chain" id="PRO_5047248456" evidence="3">
    <location>
        <begin position="29"/>
        <end position="511"/>
    </location>
</feature>
<dbReference type="InterPro" id="IPR042188">
    <property type="entry name" value="MmgE/PrpD_sf_2"/>
</dbReference>
<sequence>MSASDRMALGRRTVLAGAALALPAATLAASTPPPAPAPTRAARQKPAPSREDGGLSAVIANHVASARFDQLDAGARERTKLRLLDVIGCAIGGLRGENQRSMSELLASDSGGDATVFGLDRKASVPDAAMANAMLARAFDFEVMTVKVRDVISPSHNAPTTVMTALALAEAAKSDGKAFLTSLALGDDLAARSIAASGLDFNDGWDGVPLHVTMAAAAIAAHSRKLSPEKARQALGIAADQIGGTVQNVWDGANSWKILQGTAARNGVLAARFAEIGWSGMTDPLLSPCGFYAQFTAGCARPDLLTGGLGQEWNGEIYFKPWPSCAATHPAIESALTLRAREKLDPATIDSVTIEVEPRILGLFISKPLRAGPSLHSQTNFSLAFACATALLRGDLRQEDYALPAIADPALVSLIERTTLTQLPAGETGIRLGVRRRDGTVLTERLIGRPRRYAGSTVEEVERKFYQQVAFAGNVPKGLADELRQRIGEVEKERDMASFAALLSRATRYPG</sequence>
<evidence type="ECO:0000259" key="5">
    <source>
        <dbReference type="Pfam" id="PF19305"/>
    </source>
</evidence>
<dbReference type="InterPro" id="IPR036148">
    <property type="entry name" value="MmgE/PrpD_sf"/>
</dbReference>
<dbReference type="InterPro" id="IPR042183">
    <property type="entry name" value="MmgE/PrpD_sf_1"/>
</dbReference>
<dbReference type="Pfam" id="PF03972">
    <property type="entry name" value="MmgE_PrpD_N"/>
    <property type="match status" value="1"/>
</dbReference>
<dbReference type="PANTHER" id="PTHR16943">
    <property type="entry name" value="2-METHYLCITRATE DEHYDRATASE-RELATED"/>
    <property type="match status" value="1"/>
</dbReference>
<dbReference type="PROSITE" id="PS51318">
    <property type="entry name" value="TAT"/>
    <property type="match status" value="1"/>
</dbReference>
<reference evidence="6 7" key="1">
    <citation type="submission" date="2020-08" db="EMBL/GenBank/DDBJ databases">
        <title>Exploring microbial biodiversity for novel pathways involved in the catabolism of aromatic compounds derived from lignin.</title>
        <authorList>
            <person name="Elkins J."/>
        </authorList>
    </citation>
    <scope>NUCLEOTIDE SEQUENCE [LARGE SCALE GENOMIC DNA]</scope>
    <source>
        <strain evidence="6 7">B1D3A</strain>
    </source>
</reference>
<feature type="signal peptide" evidence="3">
    <location>
        <begin position="1"/>
        <end position="28"/>
    </location>
</feature>
<feature type="domain" description="MmgE/PrpD C-terminal" evidence="5">
    <location>
        <begin position="322"/>
        <end position="470"/>
    </location>
</feature>
<protein>
    <submittedName>
        <fullName evidence="6">2-methylcitrate dehydratase PrpD</fullName>
    </submittedName>
</protein>
<feature type="compositionally biased region" description="Low complexity" evidence="2">
    <location>
        <begin position="38"/>
        <end position="47"/>
    </location>
</feature>
<accession>A0ABR6NHL8</accession>
<dbReference type="InterPro" id="IPR006311">
    <property type="entry name" value="TAT_signal"/>
</dbReference>
<feature type="domain" description="MmgE/PrpD N-terminal" evidence="4">
    <location>
        <begin position="59"/>
        <end position="298"/>
    </location>
</feature>
<evidence type="ECO:0000256" key="3">
    <source>
        <dbReference type="SAM" id="SignalP"/>
    </source>
</evidence>
<comment type="similarity">
    <text evidence="1">Belongs to the PrpD family.</text>
</comment>
<dbReference type="InterPro" id="IPR045337">
    <property type="entry name" value="MmgE_PrpD_C"/>
</dbReference>
<keyword evidence="7" id="KW-1185">Reference proteome</keyword>
<dbReference type="RefSeq" id="WP_184154654.1">
    <property type="nucleotide sequence ID" value="NZ_JACHKA010000001.1"/>
</dbReference>
<evidence type="ECO:0000256" key="2">
    <source>
        <dbReference type="SAM" id="MobiDB-lite"/>
    </source>
</evidence>
<dbReference type="PANTHER" id="PTHR16943:SF8">
    <property type="entry name" value="2-METHYLCITRATE DEHYDRATASE"/>
    <property type="match status" value="1"/>
</dbReference>
<comment type="caution">
    <text evidence="6">The sequence shown here is derived from an EMBL/GenBank/DDBJ whole genome shotgun (WGS) entry which is preliminary data.</text>
</comment>
<evidence type="ECO:0000256" key="1">
    <source>
        <dbReference type="ARBA" id="ARBA00006174"/>
    </source>
</evidence>
<dbReference type="Pfam" id="PF19305">
    <property type="entry name" value="MmgE_PrpD_C"/>
    <property type="match status" value="1"/>
</dbReference>
<dbReference type="SUPFAM" id="SSF103378">
    <property type="entry name" value="2-methylcitrate dehydratase PrpD"/>
    <property type="match status" value="1"/>
</dbReference>
<evidence type="ECO:0000259" key="4">
    <source>
        <dbReference type="Pfam" id="PF03972"/>
    </source>
</evidence>
<dbReference type="InterPro" id="IPR045336">
    <property type="entry name" value="MmgE_PrpD_N"/>
</dbReference>
<gene>
    <name evidence="6" type="ORF">HNP60_002748</name>
</gene>
<dbReference type="Gene3D" id="1.10.4100.10">
    <property type="entry name" value="2-methylcitrate dehydratase PrpD"/>
    <property type="match status" value="1"/>
</dbReference>
<proteinExistence type="inferred from homology"/>
<dbReference type="Proteomes" id="UP001138540">
    <property type="component" value="Unassembled WGS sequence"/>
</dbReference>
<feature type="region of interest" description="Disordered" evidence="2">
    <location>
        <begin position="29"/>
        <end position="53"/>
    </location>
</feature>
<name>A0ABR6NHL8_9SPHN</name>
<dbReference type="Gene3D" id="3.30.1330.120">
    <property type="entry name" value="2-methylcitrate dehydratase PrpD"/>
    <property type="match status" value="1"/>
</dbReference>
<keyword evidence="3" id="KW-0732">Signal</keyword>
<organism evidence="6 7">
    <name type="scientific">Sphingobium lignivorans</name>
    <dbReference type="NCBI Taxonomy" id="2735886"/>
    <lineage>
        <taxon>Bacteria</taxon>
        <taxon>Pseudomonadati</taxon>
        <taxon>Pseudomonadota</taxon>
        <taxon>Alphaproteobacteria</taxon>
        <taxon>Sphingomonadales</taxon>
        <taxon>Sphingomonadaceae</taxon>
        <taxon>Sphingobium</taxon>
    </lineage>
</organism>